<reference evidence="4" key="1">
    <citation type="submission" date="2023-10" db="EMBL/GenBank/DDBJ databases">
        <authorList>
            <person name="Chen Y."/>
            <person name="Shah S."/>
            <person name="Dougan E. K."/>
            <person name="Thang M."/>
            <person name="Chan C."/>
        </authorList>
    </citation>
    <scope>NUCLEOTIDE SEQUENCE [LARGE SCALE GENOMIC DNA]</scope>
</reference>
<evidence type="ECO:0008006" key="6">
    <source>
        <dbReference type="Google" id="ProtNLM"/>
    </source>
</evidence>
<protein>
    <recommendedName>
        <fullName evidence="6">Flavin-containing monooxygenase</fullName>
    </recommendedName>
</protein>
<evidence type="ECO:0000313" key="5">
    <source>
        <dbReference type="Proteomes" id="UP001189429"/>
    </source>
</evidence>
<evidence type="ECO:0000256" key="1">
    <source>
        <dbReference type="ARBA" id="ARBA00022630"/>
    </source>
</evidence>
<evidence type="ECO:0000313" key="4">
    <source>
        <dbReference type="EMBL" id="CAK0828454.1"/>
    </source>
</evidence>
<dbReference type="SUPFAM" id="SSF51905">
    <property type="entry name" value="FAD/NAD(P)-binding domain"/>
    <property type="match status" value="1"/>
</dbReference>
<comment type="caution">
    <text evidence="4">The sequence shown here is derived from an EMBL/GenBank/DDBJ whole genome shotgun (WGS) entry which is preliminary data.</text>
</comment>
<dbReference type="EMBL" id="CAUYUJ010010047">
    <property type="protein sequence ID" value="CAK0828454.1"/>
    <property type="molecule type" value="Genomic_DNA"/>
</dbReference>
<evidence type="ECO:0000256" key="2">
    <source>
        <dbReference type="ARBA" id="ARBA00022827"/>
    </source>
</evidence>
<evidence type="ECO:0000256" key="3">
    <source>
        <dbReference type="ARBA" id="ARBA00023002"/>
    </source>
</evidence>
<feature type="non-terminal residue" evidence="4">
    <location>
        <position position="134"/>
    </location>
</feature>
<name>A0ABN9S991_9DINO</name>
<keyword evidence="5" id="KW-1185">Reference proteome</keyword>
<dbReference type="Pfam" id="PF00743">
    <property type="entry name" value="FMO-like"/>
    <property type="match status" value="1"/>
</dbReference>
<keyword evidence="3" id="KW-0560">Oxidoreductase</keyword>
<sequence>MPRGWRRRFTGVVRHSQAYRNAAGLQGRHVVLLGVGNSALDIALEAARGDAASVTIVCRGGTTIIPVADDDGRPLDGVLLTRFFQSLLPPALRMLLFYLLTRATNEDFRAAGLPEPPGGFGSATAAKEQFSNLK</sequence>
<accession>A0ABN9S991</accession>
<proteinExistence type="predicted"/>
<keyword evidence="2" id="KW-0274">FAD</keyword>
<dbReference type="Gene3D" id="3.50.50.60">
    <property type="entry name" value="FAD/NAD(P)-binding domain"/>
    <property type="match status" value="1"/>
</dbReference>
<gene>
    <name evidence="4" type="ORF">PCOR1329_LOCUS27664</name>
</gene>
<dbReference type="InterPro" id="IPR020946">
    <property type="entry name" value="Flavin_mOase-like"/>
</dbReference>
<keyword evidence="1" id="KW-0285">Flavoprotein</keyword>
<dbReference type="Proteomes" id="UP001189429">
    <property type="component" value="Unassembled WGS sequence"/>
</dbReference>
<organism evidence="4 5">
    <name type="scientific">Prorocentrum cordatum</name>
    <dbReference type="NCBI Taxonomy" id="2364126"/>
    <lineage>
        <taxon>Eukaryota</taxon>
        <taxon>Sar</taxon>
        <taxon>Alveolata</taxon>
        <taxon>Dinophyceae</taxon>
        <taxon>Prorocentrales</taxon>
        <taxon>Prorocentraceae</taxon>
        <taxon>Prorocentrum</taxon>
    </lineage>
</organism>
<dbReference type="InterPro" id="IPR036188">
    <property type="entry name" value="FAD/NAD-bd_sf"/>
</dbReference>